<gene>
    <name evidence="3" type="ORF">KUCA_T00005391001</name>
</gene>
<evidence type="ECO:0000313" key="4">
    <source>
        <dbReference type="Proteomes" id="UP000019384"/>
    </source>
</evidence>
<dbReference type="AlphaFoldDB" id="W6MSQ4"/>
<accession>W6MSQ4</accession>
<sequence>MSHGYGNLPSLKAFWKQTLFLSCLAIGTAYFVKSKVHLRRRQQYVEESKEELPVETRPGFPTTQGAASSRKSEYEGSGSSYMSRKSGDKFSWGIFK</sequence>
<dbReference type="RefSeq" id="XP_022461390.1">
    <property type="nucleotide sequence ID" value="XM_022600583.1"/>
</dbReference>
<keyword evidence="4" id="KW-1185">Reference proteome</keyword>
<proteinExistence type="predicted"/>
<keyword evidence="2" id="KW-0812">Transmembrane</keyword>
<reference evidence="3" key="2">
    <citation type="submission" date="2014-02" db="EMBL/GenBank/DDBJ databases">
        <title>Complete DNA sequence of /Kuraishia capsulata/ illustrates novel genomic features among budding yeasts (/Saccharomycotina/).</title>
        <authorList>
            <person name="Morales L."/>
            <person name="Noel B."/>
            <person name="Porcel B."/>
            <person name="Marcet-Houben M."/>
            <person name="Hullo M-F."/>
            <person name="Sacerdot C."/>
            <person name="Tekaia F."/>
            <person name="Leh-Louis V."/>
            <person name="Despons L."/>
            <person name="Khanna V."/>
            <person name="Aury J-M."/>
            <person name="Barbe V."/>
            <person name="Couloux A."/>
            <person name="Labadie K."/>
            <person name="Pelletier E."/>
            <person name="Souciet J-L."/>
            <person name="Boekhout T."/>
            <person name="Gabaldon T."/>
            <person name="Wincker P."/>
            <person name="Dujon B."/>
        </authorList>
    </citation>
    <scope>NUCLEOTIDE SEQUENCE</scope>
    <source>
        <strain evidence="3">CBS 1993</strain>
    </source>
</reference>
<protein>
    <submittedName>
        <fullName evidence="3">Uncharacterized protein</fullName>
    </submittedName>
</protein>
<dbReference type="Proteomes" id="UP000019384">
    <property type="component" value="Unassembled WGS sequence"/>
</dbReference>
<keyword evidence="2" id="KW-1133">Transmembrane helix</keyword>
<dbReference type="GeneID" id="34522778"/>
<feature type="transmembrane region" description="Helical" evidence="2">
    <location>
        <begin position="14"/>
        <end position="32"/>
    </location>
</feature>
<reference evidence="3" key="1">
    <citation type="submission" date="2013-12" db="EMBL/GenBank/DDBJ databases">
        <authorList>
            <person name="Genoscope - CEA"/>
        </authorList>
    </citation>
    <scope>NUCLEOTIDE SEQUENCE</scope>
    <source>
        <strain evidence="3">CBS 1993</strain>
    </source>
</reference>
<dbReference type="OrthoDB" id="3999982at2759"/>
<dbReference type="HOGENOM" id="CLU_164897_0_0_1"/>
<dbReference type="EMBL" id="HG793130">
    <property type="protein sequence ID" value="CDK29403.1"/>
    <property type="molecule type" value="Genomic_DNA"/>
</dbReference>
<evidence type="ECO:0000313" key="3">
    <source>
        <dbReference type="EMBL" id="CDK29403.1"/>
    </source>
</evidence>
<keyword evidence="2" id="KW-0472">Membrane</keyword>
<feature type="region of interest" description="Disordered" evidence="1">
    <location>
        <begin position="46"/>
        <end position="96"/>
    </location>
</feature>
<name>W6MSQ4_9ASCO</name>
<evidence type="ECO:0000256" key="1">
    <source>
        <dbReference type="SAM" id="MobiDB-lite"/>
    </source>
</evidence>
<evidence type="ECO:0000256" key="2">
    <source>
        <dbReference type="SAM" id="Phobius"/>
    </source>
</evidence>
<feature type="compositionally biased region" description="Low complexity" evidence="1">
    <location>
        <begin position="75"/>
        <end position="84"/>
    </location>
</feature>
<organism evidence="3 4">
    <name type="scientific">Kuraishia capsulata CBS 1993</name>
    <dbReference type="NCBI Taxonomy" id="1382522"/>
    <lineage>
        <taxon>Eukaryota</taxon>
        <taxon>Fungi</taxon>
        <taxon>Dikarya</taxon>
        <taxon>Ascomycota</taxon>
        <taxon>Saccharomycotina</taxon>
        <taxon>Pichiomycetes</taxon>
        <taxon>Pichiales</taxon>
        <taxon>Pichiaceae</taxon>
        <taxon>Kuraishia</taxon>
    </lineage>
</organism>